<feature type="coiled-coil region" evidence="1">
    <location>
        <begin position="318"/>
        <end position="475"/>
    </location>
</feature>
<dbReference type="Proteomes" id="UP000288168">
    <property type="component" value="Unassembled WGS sequence"/>
</dbReference>
<dbReference type="STRING" id="1325734.A0A428PAN1"/>
<evidence type="ECO:0000256" key="1">
    <source>
        <dbReference type="SAM" id="Coils"/>
    </source>
</evidence>
<name>A0A428PAN1_9HYPO</name>
<protein>
    <submittedName>
        <fullName evidence="2">Uncharacterized protein</fullName>
    </submittedName>
</protein>
<gene>
    <name evidence="2" type="ORF">CEP54_012127</name>
</gene>
<keyword evidence="1" id="KW-0175">Coiled coil</keyword>
<evidence type="ECO:0000313" key="2">
    <source>
        <dbReference type="EMBL" id="RSL50084.1"/>
    </source>
</evidence>
<sequence length="550" mass="62730">MFVYQGKLHWFDYGKDETLAVVLPNGFARDGDSAYIFSQWTVDAQGRKKFNWFQTLVVSGLTKTSSGDDSFILKGAYYTWRITTQQTYSKINITMSNPQKDTTVMSADRIWQSQGEQDTGDARIWTGKFNWLQYASDEPAIFIAPDGFGDGKPILTLWQWTHNAQGVPKDPSFRNCVQKALNKPGTGNYQFTFTDYYTLTCTWNEKNETLAVNMKQGSSQGQDTGVLNLSAKIVREGRHSHSFDPLPTPGKKEEVEVHLPQAQPSLRRLLNPLPFPSNLLDTLEHTAAFLDQAGYLARYAQDRFAALDADYHVQVHLVEALEKENINLKDQIKKLTDDLLNANAKANELQRQLDAAKADAQKKEDELRKRIDELEKEGRDDDKLLAELRKERDDLREKILQLEKELAALRVENKTLQSQITTLQSTVADLEAQKLTLQNALKVQKDLNDALEKKNAELTSKNKTLTDEKTALQVQLADTQSVLAKTQEVLKKTQLDLESTNKLRKIAESKLGEKDKDLAKFRKLWLDDEEKIDKLKERLIENEIKFDDIV</sequence>
<proteinExistence type="predicted"/>
<accession>A0A428PAN1</accession>
<dbReference type="EMBL" id="NKCI01000169">
    <property type="protein sequence ID" value="RSL50084.1"/>
    <property type="molecule type" value="Genomic_DNA"/>
</dbReference>
<evidence type="ECO:0000313" key="3">
    <source>
        <dbReference type="Proteomes" id="UP000288168"/>
    </source>
</evidence>
<dbReference type="OrthoDB" id="4332097at2759"/>
<comment type="caution">
    <text evidence="2">The sequence shown here is derived from an EMBL/GenBank/DDBJ whole genome shotgun (WGS) entry which is preliminary data.</text>
</comment>
<dbReference type="PANTHER" id="PTHR43941">
    <property type="entry name" value="STRUCTURAL MAINTENANCE OF CHROMOSOMES PROTEIN 2"/>
    <property type="match status" value="1"/>
</dbReference>
<reference evidence="2 3" key="1">
    <citation type="submission" date="2017-06" db="EMBL/GenBank/DDBJ databases">
        <title>Comparative genomic analysis of Ambrosia Fusariam Clade fungi.</title>
        <authorList>
            <person name="Stajich J.E."/>
            <person name="Carrillo J."/>
            <person name="Kijimoto T."/>
            <person name="Eskalen A."/>
            <person name="O'Donnell K."/>
            <person name="Kasson M."/>
        </authorList>
    </citation>
    <scope>NUCLEOTIDE SEQUENCE [LARGE SCALE GENOMIC DNA]</scope>
    <source>
        <strain evidence="2 3">NRRL62584</strain>
    </source>
</reference>
<keyword evidence="3" id="KW-1185">Reference proteome</keyword>
<organism evidence="2 3">
    <name type="scientific">Fusarium duplospermum</name>
    <dbReference type="NCBI Taxonomy" id="1325734"/>
    <lineage>
        <taxon>Eukaryota</taxon>
        <taxon>Fungi</taxon>
        <taxon>Dikarya</taxon>
        <taxon>Ascomycota</taxon>
        <taxon>Pezizomycotina</taxon>
        <taxon>Sordariomycetes</taxon>
        <taxon>Hypocreomycetidae</taxon>
        <taxon>Hypocreales</taxon>
        <taxon>Nectriaceae</taxon>
        <taxon>Fusarium</taxon>
        <taxon>Fusarium solani species complex</taxon>
    </lineage>
</organism>
<dbReference type="SUPFAM" id="SSF90257">
    <property type="entry name" value="Myosin rod fragments"/>
    <property type="match status" value="1"/>
</dbReference>
<dbReference type="AlphaFoldDB" id="A0A428PAN1"/>